<feature type="transmembrane region" description="Helical" evidence="4">
    <location>
        <begin position="206"/>
        <end position="222"/>
    </location>
</feature>
<dbReference type="EMBL" id="CP002173">
    <property type="protein sequence ID" value="AEA38849.1"/>
    <property type="molecule type" value="Genomic_DNA"/>
</dbReference>
<comment type="similarity">
    <text evidence="2">Belongs to the BUD31 (G10) family.</text>
</comment>
<reference evidence="5 6" key="1">
    <citation type="journal article" date="2011" name="Genome Biol. Evol.">
        <title>Complete nucleomorph genome sequence of the nonphotosynthetic alga Cryptomonas paramecium reveals a core nucleomorph gene set.</title>
        <authorList>
            <person name="Tanifuji G."/>
            <person name="Onodera N.T."/>
            <person name="Wheeler T.J."/>
            <person name="Dlutek M."/>
            <person name="Donaher N."/>
            <person name="Archibald J.M."/>
        </authorList>
    </citation>
    <scope>NUCLEOTIDE SEQUENCE [LARGE SCALE GENOMIC DNA]</scope>
    <source>
        <strain evidence="5 6">CCAP977/2A</strain>
    </source>
</reference>
<geneLocation type="nucleomorph" evidence="5"/>
<dbReference type="Proteomes" id="UP000243423">
    <property type="component" value="Nucleomorph 2"/>
</dbReference>
<evidence type="ECO:0000313" key="6">
    <source>
        <dbReference type="Proteomes" id="UP000243423"/>
    </source>
</evidence>
<dbReference type="AlphaFoldDB" id="F2HHQ3"/>
<accession>F2HHQ3</accession>
<evidence type="ECO:0000256" key="4">
    <source>
        <dbReference type="SAM" id="Phobius"/>
    </source>
</evidence>
<keyword evidence="3" id="KW-0539">Nucleus</keyword>
<gene>
    <name evidence="5" type="primary">G10</name>
    <name evidence="5" type="ORF">CPARA_2gp191</name>
</gene>
<keyword evidence="4" id="KW-0472">Membrane</keyword>
<keyword evidence="4" id="KW-0812">Transmembrane</keyword>
<feature type="transmembrane region" description="Helical" evidence="4">
    <location>
        <begin position="53"/>
        <end position="72"/>
    </location>
</feature>
<comment type="subcellular location">
    <subcellularLocation>
        <location evidence="1">Nucleus</location>
    </subcellularLocation>
</comment>
<sequence>MYEKKIYLYLFILLNKIDTIDICIDDIFTKSHKKNGNLTEWKINRLNWYKNRYIFYFLFIVRIIPKHFLCYLNNFKKIDTNLIKIWKFFNFKNLCSFKIFLSLNFKTYLDNVCLFSFFKKVINLNFKFFTGCVCCTSLIGNNSPIWWNERAKFNHILSQKVYENSFIFFLIFDIIIKIFLLKNSFLNKKTNRSFFFLNYKSRSKKKKLFVLKLTWFYVYLKYFTKKKFHAHCKIFLLLYNFFLFNYNFHLNIF</sequence>
<dbReference type="GeneID" id="10447254"/>
<evidence type="ECO:0000256" key="3">
    <source>
        <dbReference type="ARBA" id="ARBA00023242"/>
    </source>
</evidence>
<evidence type="ECO:0000256" key="1">
    <source>
        <dbReference type="ARBA" id="ARBA00004123"/>
    </source>
</evidence>
<organism evidence="5 6">
    <name type="scientific">Cryptomonas paramaecium</name>
    <dbReference type="NCBI Taxonomy" id="2898"/>
    <lineage>
        <taxon>Eukaryota</taxon>
        <taxon>Cryptophyceae</taxon>
        <taxon>Cryptomonadales</taxon>
        <taxon>Cryptomonadaceae</taxon>
        <taxon>Cryptomonas</taxon>
    </lineage>
</organism>
<keyword evidence="4" id="KW-1133">Transmembrane helix</keyword>
<name>F2HHQ3_9CRYP</name>
<evidence type="ECO:0000256" key="2">
    <source>
        <dbReference type="ARBA" id="ARBA00005287"/>
    </source>
</evidence>
<dbReference type="Pfam" id="PF01125">
    <property type="entry name" value="BUD31"/>
    <property type="match status" value="1"/>
</dbReference>
<dbReference type="InterPro" id="IPR001748">
    <property type="entry name" value="BUD31"/>
</dbReference>
<proteinExistence type="inferred from homology"/>
<keyword evidence="5" id="KW-0542">Nucleomorph</keyword>
<feature type="transmembrane region" description="Helical" evidence="4">
    <location>
        <begin position="166"/>
        <end position="185"/>
    </location>
</feature>
<evidence type="ECO:0000313" key="5">
    <source>
        <dbReference type="EMBL" id="AEA38849.1"/>
    </source>
</evidence>
<dbReference type="GO" id="GO:0005634">
    <property type="term" value="C:nucleus"/>
    <property type="evidence" value="ECO:0007669"/>
    <property type="project" value="UniProtKB-SubCell"/>
</dbReference>
<protein>
    <submittedName>
        <fullName evidence="5">G10 protein, predict nuclear transcrption regulator</fullName>
    </submittedName>
</protein>
<dbReference type="RefSeq" id="XP_003239747.1">
    <property type="nucleotide sequence ID" value="XM_003239699.1"/>
</dbReference>
<feature type="transmembrane region" description="Helical" evidence="4">
    <location>
        <begin position="228"/>
        <end position="248"/>
    </location>
</feature>